<dbReference type="Proteomes" id="UP000283509">
    <property type="component" value="Unassembled WGS sequence"/>
</dbReference>
<proteinExistence type="predicted"/>
<feature type="transmembrane region" description="Helical" evidence="1">
    <location>
        <begin position="68"/>
        <end position="90"/>
    </location>
</feature>
<name>A0A423TE85_PENVA</name>
<gene>
    <name evidence="3" type="ORF">C7M84_006666</name>
</gene>
<keyword evidence="1" id="KW-0472">Membrane</keyword>
<sequence>MPSVSDTEPRFRFLLSLILCLYLSVRAQRKQATGALVSSAVGAGKPERCVHRGRGPFKAVTSAMTKTAAAGLSVLVILAAAWISVSGLGYSASSKSDSSLCPDTDTLPACSAKMTQCAPLNSLLAPLLGTPSAIISCSNSTGIPLSPRYYANLGKAMVTGESSGLGGKPTSDPIANLAIRQCVLNSTGMLGPDMSLDRTAVGATVSLLSPPDLGSAVFVAATTTCPVPSTLKITDYIKCIKKTCIANAVVPGMAPSGMVVPTVSVRDIATPTFF</sequence>
<dbReference type="EMBL" id="QCYY01001843">
    <property type="protein sequence ID" value="ROT74804.1"/>
    <property type="molecule type" value="Genomic_DNA"/>
</dbReference>
<comment type="caution">
    <text evidence="3">The sequence shown here is derived from an EMBL/GenBank/DDBJ whole genome shotgun (WGS) entry which is preliminary data.</text>
</comment>
<protein>
    <submittedName>
        <fullName evidence="3">Uncharacterized protein</fullName>
    </submittedName>
</protein>
<feature type="signal peptide" evidence="2">
    <location>
        <begin position="1"/>
        <end position="27"/>
    </location>
</feature>
<keyword evidence="4" id="KW-1185">Reference proteome</keyword>
<accession>A0A423TE85</accession>
<keyword evidence="2" id="KW-0732">Signal</keyword>
<reference evidence="3 4" key="2">
    <citation type="submission" date="2019-01" db="EMBL/GenBank/DDBJ databases">
        <title>The decoding of complex shrimp genome reveals the adaptation for benthos swimmer, frequently molting mechanism and breeding impact on genome.</title>
        <authorList>
            <person name="Sun Y."/>
            <person name="Gao Y."/>
            <person name="Yu Y."/>
        </authorList>
    </citation>
    <scope>NUCLEOTIDE SEQUENCE [LARGE SCALE GENOMIC DNA]</scope>
    <source>
        <tissue evidence="3">Muscle</tissue>
    </source>
</reference>
<feature type="chain" id="PRO_5019173631" evidence="2">
    <location>
        <begin position="28"/>
        <end position="274"/>
    </location>
</feature>
<evidence type="ECO:0000256" key="1">
    <source>
        <dbReference type="SAM" id="Phobius"/>
    </source>
</evidence>
<organism evidence="3 4">
    <name type="scientific">Penaeus vannamei</name>
    <name type="common">Whiteleg shrimp</name>
    <name type="synonym">Litopenaeus vannamei</name>
    <dbReference type="NCBI Taxonomy" id="6689"/>
    <lineage>
        <taxon>Eukaryota</taxon>
        <taxon>Metazoa</taxon>
        <taxon>Ecdysozoa</taxon>
        <taxon>Arthropoda</taxon>
        <taxon>Crustacea</taxon>
        <taxon>Multicrustacea</taxon>
        <taxon>Malacostraca</taxon>
        <taxon>Eumalacostraca</taxon>
        <taxon>Eucarida</taxon>
        <taxon>Decapoda</taxon>
        <taxon>Dendrobranchiata</taxon>
        <taxon>Penaeoidea</taxon>
        <taxon>Penaeidae</taxon>
        <taxon>Penaeus</taxon>
    </lineage>
</organism>
<reference evidence="3 4" key="1">
    <citation type="submission" date="2018-04" db="EMBL/GenBank/DDBJ databases">
        <authorList>
            <person name="Zhang X."/>
            <person name="Yuan J."/>
            <person name="Li F."/>
            <person name="Xiang J."/>
        </authorList>
    </citation>
    <scope>NUCLEOTIDE SEQUENCE [LARGE SCALE GENOMIC DNA]</scope>
    <source>
        <tissue evidence="3">Muscle</tissue>
    </source>
</reference>
<evidence type="ECO:0000313" key="3">
    <source>
        <dbReference type="EMBL" id="ROT74804.1"/>
    </source>
</evidence>
<evidence type="ECO:0000313" key="4">
    <source>
        <dbReference type="Proteomes" id="UP000283509"/>
    </source>
</evidence>
<dbReference type="AlphaFoldDB" id="A0A423TE85"/>
<dbReference type="OrthoDB" id="6346369at2759"/>
<evidence type="ECO:0000256" key="2">
    <source>
        <dbReference type="SAM" id="SignalP"/>
    </source>
</evidence>
<keyword evidence="1" id="KW-1133">Transmembrane helix</keyword>
<keyword evidence="1" id="KW-0812">Transmembrane</keyword>